<proteinExistence type="predicted"/>
<dbReference type="AlphaFoldDB" id="A0A9X3RZS1"/>
<dbReference type="PANTHER" id="PTHR33171">
    <property type="entry name" value="LAR_N DOMAIN-CONTAINING PROTEIN"/>
    <property type="match status" value="1"/>
</dbReference>
<dbReference type="EMBL" id="JAPDOD010000006">
    <property type="protein sequence ID" value="MDA0160544.1"/>
    <property type="molecule type" value="Genomic_DNA"/>
</dbReference>
<dbReference type="PANTHER" id="PTHR33171:SF17">
    <property type="entry name" value="LARA-LIKE N-TERMINAL DOMAIN-CONTAINING PROTEIN"/>
    <property type="match status" value="1"/>
</dbReference>
<dbReference type="Gene3D" id="3.90.226.30">
    <property type="match status" value="1"/>
</dbReference>
<organism evidence="2 3">
    <name type="scientific">Solirubrobacter ginsenosidimutans</name>
    <dbReference type="NCBI Taxonomy" id="490573"/>
    <lineage>
        <taxon>Bacteria</taxon>
        <taxon>Bacillati</taxon>
        <taxon>Actinomycetota</taxon>
        <taxon>Thermoleophilia</taxon>
        <taxon>Solirubrobacterales</taxon>
        <taxon>Solirubrobacteraceae</taxon>
        <taxon>Solirubrobacter</taxon>
    </lineage>
</organism>
<dbReference type="Pfam" id="PF09861">
    <property type="entry name" value="Lar_N"/>
    <property type="match status" value="1"/>
</dbReference>
<name>A0A9X3RZS1_9ACTN</name>
<gene>
    <name evidence="2" type="ORF">OM076_09735</name>
</gene>
<keyword evidence="3" id="KW-1185">Reference proteome</keyword>
<dbReference type="InterPro" id="IPR048068">
    <property type="entry name" value="LarA-like"/>
</dbReference>
<evidence type="ECO:0000313" key="2">
    <source>
        <dbReference type="EMBL" id="MDA0160544.1"/>
    </source>
</evidence>
<feature type="domain" description="LarA-like N-terminal" evidence="1">
    <location>
        <begin position="56"/>
        <end position="244"/>
    </location>
</feature>
<dbReference type="GO" id="GO:0050043">
    <property type="term" value="F:lactate racemase activity"/>
    <property type="evidence" value="ECO:0007669"/>
    <property type="project" value="InterPro"/>
</dbReference>
<dbReference type="InterPro" id="IPR043166">
    <property type="entry name" value="LarA-like_C"/>
</dbReference>
<protein>
    <submittedName>
        <fullName evidence="2">Nickel-dependent lactate racemase</fullName>
    </submittedName>
</protein>
<evidence type="ECO:0000313" key="3">
    <source>
        <dbReference type="Proteomes" id="UP001149140"/>
    </source>
</evidence>
<accession>A0A9X3RZS1</accession>
<dbReference type="Gene3D" id="3.40.50.11440">
    <property type="match status" value="1"/>
</dbReference>
<evidence type="ECO:0000259" key="1">
    <source>
        <dbReference type="Pfam" id="PF09861"/>
    </source>
</evidence>
<sequence>MSIAPTRMIERSKRRHPAAEREACVVEVHENSPPTLFHSGETFRLERLPVGSRIVYPPPPLKGLIDVDAAIAAALDSPLGMDPLDSLLSPGMKLTIAFDDISLPLPPMKLPDIRGRVIEHVLERAYRAGVEDIHLIAALALHRRMTPNELKRAVGDRIFDEFYPDRLYNHDAEDPTEIVDLGETRHGEAVELSKRAAESDLLIYVNINLVTMDGGHKSVAVGLGTYNSVKAHHNVHTMRHSKSFMDPSKSELHNSASRQGDVVEAVVPIFHIETTLNNDMFDGPLAFLAKPEARWTPRDQATFAALKRTTDRMNPKLRRAAFHKSTAPYAVTGVQAGAVAPVHEVTLEHCAAQQAVGVRGQADIVTAGLPYVGPYNVNSILNPVLVMCMGLGYFFNLYHGVPLVREGGVMIFTHPVTREFHPVHHPSYVDFYEEVLATTTDPIEIEQRFEKSYAEDEWYRHLYRKSYAYHGVHPFYMWYWGAHALQHLGDVIFVGGDPEACRRLGFRRADTMRDALEMAEQVVGRDPSLTHFHCPPLFYAQVEA</sequence>
<dbReference type="InterPro" id="IPR018657">
    <property type="entry name" value="LarA-like_N"/>
</dbReference>
<reference evidence="2" key="1">
    <citation type="submission" date="2022-10" db="EMBL/GenBank/DDBJ databases">
        <title>The WGS of Solirubrobacter ginsenosidimutans DSM 21036.</title>
        <authorList>
            <person name="Jiang Z."/>
        </authorList>
    </citation>
    <scope>NUCLEOTIDE SEQUENCE</scope>
    <source>
        <strain evidence="2">DSM 21036</strain>
    </source>
</reference>
<comment type="caution">
    <text evidence="2">The sequence shown here is derived from an EMBL/GenBank/DDBJ whole genome shotgun (WGS) entry which is preliminary data.</text>
</comment>
<dbReference type="Proteomes" id="UP001149140">
    <property type="component" value="Unassembled WGS sequence"/>
</dbReference>